<keyword evidence="9 12" id="KW-1133">Transmembrane helix</keyword>
<keyword evidence="10" id="KW-0482">Metalloprotease</keyword>
<comment type="cofactor">
    <cofactor evidence="1">
        <name>Zn(2+)</name>
        <dbReference type="ChEBI" id="CHEBI:29105"/>
    </cofactor>
</comment>
<keyword evidence="3" id="KW-1003">Cell membrane</keyword>
<evidence type="ECO:0000313" key="14">
    <source>
        <dbReference type="EMBL" id="CAL94110.1"/>
    </source>
</evidence>
<keyword evidence="15" id="KW-1185">Reference proteome</keyword>
<evidence type="ECO:0000259" key="13">
    <source>
        <dbReference type="Pfam" id="PF01435"/>
    </source>
</evidence>
<reference evidence="14 15" key="1">
    <citation type="journal article" date="2006" name="Nat. Biotechnol.">
        <title>Complete genome of the mutualistic, N2-fixing grass endophyte Azoarcus sp. strain BH72.</title>
        <authorList>
            <person name="Krause A."/>
            <person name="Ramakumar A."/>
            <person name="Bartels D."/>
            <person name="Battistoni F."/>
            <person name="Bekel T."/>
            <person name="Boch J."/>
            <person name="Boehm M."/>
            <person name="Friedrich F."/>
            <person name="Hurek T."/>
            <person name="Krause L."/>
            <person name="Linke B."/>
            <person name="McHardy A.C."/>
            <person name="Sarkar A."/>
            <person name="Schneiker S."/>
            <person name="Syed A.A."/>
            <person name="Thauer R."/>
            <person name="Vorhoelter F.-J."/>
            <person name="Weidner S."/>
            <person name="Puehler A."/>
            <person name="Reinhold-Hurek B."/>
            <person name="Kaiser O."/>
            <person name="Goesmann A."/>
        </authorList>
    </citation>
    <scope>NUCLEOTIDE SEQUENCE [LARGE SCALE GENOMIC DNA]</scope>
    <source>
        <strain evidence="14 15">BH72</strain>
    </source>
</reference>
<feature type="transmembrane region" description="Helical" evidence="12">
    <location>
        <begin position="59"/>
        <end position="79"/>
    </location>
</feature>
<dbReference type="GO" id="GO:0046872">
    <property type="term" value="F:metal ion binding"/>
    <property type="evidence" value="ECO:0007669"/>
    <property type="project" value="UniProtKB-KW"/>
</dbReference>
<evidence type="ECO:0000256" key="9">
    <source>
        <dbReference type="ARBA" id="ARBA00022989"/>
    </source>
</evidence>
<name>A1K5K5_AZOSB</name>
<evidence type="ECO:0000256" key="6">
    <source>
        <dbReference type="ARBA" id="ARBA00022723"/>
    </source>
</evidence>
<evidence type="ECO:0000256" key="10">
    <source>
        <dbReference type="ARBA" id="ARBA00023049"/>
    </source>
</evidence>
<evidence type="ECO:0000256" key="2">
    <source>
        <dbReference type="ARBA" id="ARBA00004651"/>
    </source>
</evidence>
<sequence>MTHDQFEALVGRLEQQAQANPRGYQFKVLMLALFGNAYLAAVLLVLVVVLLALVASVGVLKALALKLILIFGVFLWMVLKAMWVKIDPPAGVEIDARQAPELFAMVDALRRELGAPRFHHVLVTDDFNAGVVQTPRLGIFGWPRNYLLIGLPLMKSLSVEQFRAVLAHEFGHLARGHGRLSNWIYRQRLRWSRLLQALEANDSKGSFLFKPFIDRFAPYFNAYSFPLARANEYEADATSVRLTSARAAAEALTGVNVVGSYLAERYWPQIHRQADEHPAPAFAPFVGMAQGVASEVDEDSARGWLEQALARRTDVADTHPALQDRLAAIGEAPRLAIPAAGDSADRLLGTALATITEGFDQRWLAHIQPSWTERYQEVSEGRRQLAELDARAAQGEELALQDAYDRARLTESVGGAAEAALEQYRELLRRAPDDSVVNLTLGARLLDRDDAEGCALVERAMQLDDGAIASGSELLRDYHWRQGRSDEAHAWHQRLTERVQLEQAAARERDELKLSDKLDAHGLPADEVAPLAAALAAIPGLRKAYLVRKRVRHLADKPCFVLGYRVTPWYRLHSKRRAQEVMEQIRQSVRFPHETLIVNVEGDNYRFGRKLAWKRGTRVV</sequence>
<dbReference type="Proteomes" id="UP000002588">
    <property type="component" value="Chromosome"/>
</dbReference>
<dbReference type="GO" id="GO:0005886">
    <property type="term" value="C:plasma membrane"/>
    <property type="evidence" value="ECO:0007669"/>
    <property type="project" value="UniProtKB-SubCell"/>
</dbReference>
<keyword evidence="8" id="KW-0862">Zinc</keyword>
<keyword evidence="7" id="KW-0378">Hydrolase</keyword>
<keyword evidence="6" id="KW-0479">Metal-binding</keyword>
<dbReference type="EMBL" id="AM406670">
    <property type="protein sequence ID" value="CAL94110.1"/>
    <property type="molecule type" value="Genomic_DNA"/>
</dbReference>
<keyword evidence="5 12" id="KW-0812">Transmembrane</keyword>
<dbReference type="InterPro" id="IPR001915">
    <property type="entry name" value="Peptidase_M48"/>
</dbReference>
<dbReference type="GO" id="GO:0004222">
    <property type="term" value="F:metalloendopeptidase activity"/>
    <property type="evidence" value="ECO:0007669"/>
    <property type="project" value="InterPro"/>
</dbReference>
<feature type="transmembrane region" description="Helical" evidence="12">
    <location>
        <begin position="28"/>
        <end position="53"/>
    </location>
</feature>
<dbReference type="HOGENOM" id="CLU_029031_0_0_4"/>
<protein>
    <submittedName>
        <fullName evidence="14">Conserved hypothetical membrane protein</fullName>
    </submittedName>
</protein>
<dbReference type="AlphaFoldDB" id="A1K5K5"/>
<evidence type="ECO:0000256" key="8">
    <source>
        <dbReference type="ARBA" id="ARBA00022833"/>
    </source>
</evidence>
<dbReference type="eggNOG" id="COG0501">
    <property type="taxonomic scope" value="Bacteria"/>
</dbReference>
<dbReference type="KEGG" id="azo:azo1493"/>
<dbReference type="RefSeq" id="WP_011765226.1">
    <property type="nucleotide sequence ID" value="NC_008702.1"/>
</dbReference>
<dbReference type="GO" id="GO:0006508">
    <property type="term" value="P:proteolysis"/>
    <property type="evidence" value="ECO:0007669"/>
    <property type="project" value="UniProtKB-KW"/>
</dbReference>
<keyword evidence="4" id="KW-0645">Protease</keyword>
<feature type="domain" description="Peptidase M48" evidence="13">
    <location>
        <begin position="140"/>
        <end position="330"/>
    </location>
</feature>
<dbReference type="PANTHER" id="PTHR43221:SF1">
    <property type="entry name" value="PROTEASE HTPX"/>
    <property type="match status" value="1"/>
</dbReference>
<evidence type="ECO:0000313" key="15">
    <source>
        <dbReference type="Proteomes" id="UP000002588"/>
    </source>
</evidence>
<dbReference type="STRING" id="62928.azo1493"/>
<dbReference type="PANTHER" id="PTHR43221">
    <property type="entry name" value="PROTEASE HTPX"/>
    <property type="match status" value="1"/>
</dbReference>
<evidence type="ECO:0000256" key="1">
    <source>
        <dbReference type="ARBA" id="ARBA00001947"/>
    </source>
</evidence>
<evidence type="ECO:0000256" key="11">
    <source>
        <dbReference type="ARBA" id="ARBA00023136"/>
    </source>
</evidence>
<evidence type="ECO:0000256" key="7">
    <source>
        <dbReference type="ARBA" id="ARBA00022801"/>
    </source>
</evidence>
<evidence type="ECO:0000256" key="4">
    <source>
        <dbReference type="ARBA" id="ARBA00022670"/>
    </source>
</evidence>
<dbReference type="Pfam" id="PF01435">
    <property type="entry name" value="Peptidase_M48"/>
    <property type="match status" value="1"/>
</dbReference>
<proteinExistence type="predicted"/>
<evidence type="ECO:0000256" key="5">
    <source>
        <dbReference type="ARBA" id="ARBA00022692"/>
    </source>
</evidence>
<evidence type="ECO:0000256" key="3">
    <source>
        <dbReference type="ARBA" id="ARBA00022475"/>
    </source>
</evidence>
<gene>
    <name evidence="14" type="ordered locus">azo1493</name>
</gene>
<evidence type="ECO:0000256" key="12">
    <source>
        <dbReference type="SAM" id="Phobius"/>
    </source>
</evidence>
<dbReference type="CDD" id="cd07328">
    <property type="entry name" value="M48_Ste24p_like"/>
    <property type="match status" value="1"/>
</dbReference>
<keyword evidence="11 12" id="KW-0472">Membrane</keyword>
<dbReference type="Gene3D" id="3.30.2010.10">
    <property type="entry name" value="Metalloproteases ('zincins'), catalytic domain"/>
    <property type="match status" value="1"/>
</dbReference>
<comment type="subcellular location">
    <subcellularLocation>
        <location evidence="2">Cell membrane</location>
        <topology evidence="2">Multi-pass membrane protein</topology>
    </subcellularLocation>
</comment>
<accession>A1K5K5</accession>
<dbReference type="InterPro" id="IPR050083">
    <property type="entry name" value="HtpX_protease"/>
</dbReference>
<organism evidence="14 15">
    <name type="scientific">Azoarcus sp. (strain BH72)</name>
    <dbReference type="NCBI Taxonomy" id="418699"/>
    <lineage>
        <taxon>Bacteria</taxon>
        <taxon>Pseudomonadati</taxon>
        <taxon>Pseudomonadota</taxon>
        <taxon>Betaproteobacteria</taxon>
        <taxon>Rhodocyclales</taxon>
        <taxon>Zoogloeaceae</taxon>
        <taxon>Azoarcus</taxon>
    </lineage>
</organism>